<dbReference type="InterPro" id="IPR001952">
    <property type="entry name" value="Alkaline_phosphatase"/>
</dbReference>
<reference evidence="4" key="1">
    <citation type="journal article" date="2023" name="Mol. Biol. Evol.">
        <title>Third-Generation Sequencing Reveals the Adaptive Role of the Epigenome in Three Deep-Sea Polychaetes.</title>
        <authorList>
            <person name="Perez M."/>
            <person name="Aroh O."/>
            <person name="Sun Y."/>
            <person name="Lan Y."/>
            <person name="Juniper S.K."/>
            <person name="Young C.R."/>
            <person name="Angers B."/>
            <person name="Qian P.Y."/>
        </authorList>
    </citation>
    <scope>NUCLEOTIDE SEQUENCE</scope>
    <source>
        <strain evidence="4">R07B-5</strain>
    </source>
</reference>
<feature type="binding site" evidence="3">
    <location>
        <position position="46"/>
    </location>
    <ligand>
        <name>Zn(2+)</name>
        <dbReference type="ChEBI" id="CHEBI:29105"/>
        <label>2</label>
    </ligand>
</feature>
<feature type="binding site" evidence="3">
    <location>
        <position position="50"/>
    </location>
    <ligand>
        <name>Zn(2+)</name>
        <dbReference type="ChEBI" id="CHEBI:29105"/>
        <label>2</label>
    </ligand>
</feature>
<keyword evidence="2" id="KW-0597">Phosphoprotein</keyword>
<feature type="binding site" evidence="3">
    <location>
        <position position="178"/>
    </location>
    <ligand>
        <name>Zn(2+)</name>
        <dbReference type="ChEBI" id="CHEBI:29105"/>
        <label>2</label>
    </ligand>
</feature>
<evidence type="ECO:0000256" key="2">
    <source>
        <dbReference type="ARBA" id="ARBA00022553"/>
    </source>
</evidence>
<organism evidence="4 5">
    <name type="scientific">Ridgeia piscesae</name>
    <name type="common">Tubeworm</name>
    <dbReference type="NCBI Taxonomy" id="27915"/>
    <lineage>
        <taxon>Eukaryota</taxon>
        <taxon>Metazoa</taxon>
        <taxon>Spiralia</taxon>
        <taxon>Lophotrochozoa</taxon>
        <taxon>Annelida</taxon>
        <taxon>Polychaeta</taxon>
        <taxon>Sedentaria</taxon>
        <taxon>Canalipalpata</taxon>
        <taxon>Sabellida</taxon>
        <taxon>Siboglinidae</taxon>
        <taxon>Ridgeia</taxon>
    </lineage>
</organism>
<comment type="cofactor">
    <cofactor evidence="3">
        <name>Zn(2+)</name>
        <dbReference type="ChEBI" id="CHEBI:29105"/>
    </cofactor>
    <text evidence="3">Binds 2 Zn(2+) ions.</text>
</comment>
<comment type="caution">
    <text evidence="4">The sequence shown here is derived from an EMBL/GenBank/DDBJ whole genome shotgun (WGS) entry which is preliminary data.</text>
</comment>
<dbReference type="GO" id="GO:0046872">
    <property type="term" value="F:metal ion binding"/>
    <property type="evidence" value="ECO:0007669"/>
    <property type="project" value="UniProtKB-KW"/>
</dbReference>
<evidence type="ECO:0000256" key="3">
    <source>
        <dbReference type="PIRSR" id="PIRSR601952-2"/>
    </source>
</evidence>
<name>A0AAD9KA37_RIDPI</name>
<protein>
    <recommendedName>
        <fullName evidence="1">alkaline phosphatase</fullName>
        <ecNumber evidence="1">3.1.3.1</ecNumber>
    </recommendedName>
</protein>
<proteinExistence type="predicted"/>
<evidence type="ECO:0000256" key="1">
    <source>
        <dbReference type="ARBA" id="ARBA00012647"/>
    </source>
</evidence>
<dbReference type="Proteomes" id="UP001209878">
    <property type="component" value="Unassembled WGS sequence"/>
</dbReference>
<dbReference type="SUPFAM" id="SSF53649">
    <property type="entry name" value="Alkaline phosphatase-like"/>
    <property type="match status" value="1"/>
</dbReference>
<dbReference type="SMART" id="SM00098">
    <property type="entry name" value="alkPPc"/>
    <property type="match status" value="1"/>
</dbReference>
<evidence type="ECO:0000313" key="4">
    <source>
        <dbReference type="EMBL" id="KAK2167884.1"/>
    </source>
</evidence>
<dbReference type="PANTHER" id="PTHR11596">
    <property type="entry name" value="ALKALINE PHOSPHATASE"/>
    <property type="match status" value="1"/>
</dbReference>
<dbReference type="PANTHER" id="PTHR11596:SF5">
    <property type="entry name" value="ALKALINE PHOSPHATASE"/>
    <property type="match status" value="1"/>
</dbReference>
<keyword evidence="3" id="KW-0862">Zinc</keyword>
<feature type="binding site" evidence="3">
    <location>
        <position position="87"/>
    </location>
    <ligand>
        <name>Zn(2+)</name>
        <dbReference type="ChEBI" id="CHEBI:29105"/>
        <label>2</label>
    </ligand>
</feature>
<sequence length="238" mass="26280">MKYEYERISAKKVTEPSLAQMTENAIRVLERSENGYFLLVEGGRIDHGHHESRAFPALNDTVAFSEAVQKAMDITSEEDTLIVVTADHSLTFTMGGYPSINNPIFGLVDEFAKLGKLKGTVPEDGKPMLTLTYSDGPGYKVHRMKNGQEVPRKDLTHVDTTAPDFVQDAGVPRYEVSHGGEDVAIYARGPMSHLFHGVHEQNYIAHAMEYASCVGANRHHCTGPHGERDVLLSDGQQV</sequence>
<dbReference type="EMBL" id="JAODUO010001253">
    <property type="protein sequence ID" value="KAK2167884.1"/>
    <property type="molecule type" value="Genomic_DNA"/>
</dbReference>
<dbReference type="AlphaFoldDB" id="A0AAD9KA37"/>
<comment type="cofactor">
    <cofactor evidence="3">
        <name>Mg(2+)</name>
        <dbReference type="ChEBI" id="CHEBI:18420"/>
    </cofactor>
    <text evidence="3">Binds 1 Mg(2+) ion.</text>
</comment>
<evidence type="ECO:0000313" key="5">
    <source>
        <dbReference type="Proteomes" id="UP001209878"/>
    </source>
</evidence>
<dbReference type="GO" id="GO:0004035">
    <property type="term" value="F:alkaline phosphatase activity"/>
    <property type="evidence" value="ECO:0007669"/>
    <property type="project" value="UniProtKB-EC"/>
</dbReference>
<dbReference type="Pfam" id="PF00245">
    <property type="entry name" value="Alk_phosphatase"/>
    <property type="match status" value="1"/>
</dbReference>
<dbReference type="InterPro" id="IPR017850">
    <property type="entry name" value="Alkaline_phosphatase_core_sf"/>
</dbReference>
<accession>A0AAD9KA37</accession>
<dbReference type="Gene3D" id="3.40.720.10">
    <property type="entry name" value="Alkaline Phosphatase, subunit A"/>
    <property type="match status" value="1"/>
</dbReference>
<feature type="binding site" evidence="3">
    <location>
        <position position="88"/>
    </location>
    <ligand>
        <name>Zn(2+)</name>
        <dbReference type="ChEBI" id="CHEBI:29105"/>
        <label>2</label>
    </ligand>
</feature>
<keyword evidence="3" id="KW-0460">Magnesium</keyword>
<feature type="binding site" evidence="3">
    <location>
        <position position="41"/>
    </location>
    <ligand>
        <name>Mg(2+)</name>
        <dbReference type="ChEBI" id="CHEBI:18420"/>
    </ligand>
</feature>
<keyword evidence="3" id="KW-0479">Metal-binding</keyword>
<keyword evidence="5" id="KW-1185">Reference proteome</keyword>
<gene>
    <name evidence="4" type="ORF">NP493_1253g00019</name>
</gene>
<dbReference type="EC" id="3.1.3.1" evidence="1"/>